<accession>A0ABU9B1Z1</accession>
<dbReference type="InterPro" id="IPR003423">
    <property type="entry name" value="OMP_efflux"/>
</dbReference>
<dbReference type="EMBL" id="JBBUKT010000015">
    <property type="protein sequence ID" value="MEK7954058.1"/>
    <property type="molecule type" value="Genomic_DNA"/>
</dbReference>
<dbReference type="PANTHER" id="PTHR30203:SF24">
    <property type="entry name" value="BLR4935 PROTEIN"/>
    <property type="match status" value="1"/>
</dbReference>
<dbReference type="RefSeq" id="WP_341407824.1">
    <property type="nucleotide sequence ID" value="NZ_JBBUKT010000015.1"/>
</dbReference>
<evidence type="ECO:0000313" key="2">
    <source>
        <dbReference type="EMBL" id="MEK7954058.1"/>
    </source>
</evidence>
<organism evidence="2 3">
    <name type="scientific">Luteolibacter soli</name>
    <dbReference type="NCBI Taxonomy" id="3135280"/>
    <lineage>
        <taxon>Bacteria</taxon>
        <taxon>Pseudomonadati</taxon>
        <taxon>Verrucomicrobiota</taxon>
        <taxon>Verrucomicrobiia</taxon>
        <taxon>Verrucomicrobiales</taxon>
        <taxon>Verrucomicrobiaceae</taxon>
        <taxon>Luteolibacter</taxon>
    </lineage>
</organism>
<comment type="similarity">
    <text evidence="1">Belongs to the outer membrane factor (OMF) (TC 1.B.17) family.</text>
</comment>
<dbReference type="SUPFAM" id="SSF56954">
    <property type="entry name" value="Outer membrane efflux proteins (OEP)"/>
    <property type="match status" value="1"/>
</dbReference>
<evidence type="ECO:0000256" key="1">
    <source>
        <dbReference type="ARBA" id="ARBA00007613"/>
    </source>
</evidence>
<dbReference type="Gene3D" id="1.20.1600.10">
    <property type="entry name" value="Outer membrane efflux proteins (OEP)"/>
    <property type="match status" value="1"/>
</dbReference>
<comment type="caution">
    <text evidence="2">The sequence shown here is derived from an EMBL/GenBank/DDBJ whole genome shotgun (WGS) entry which is preliminary data.</text>
</comment>
<dbReference type="Pfam" id="PF02321">
    <property type="entry name" value="OEP"/>
    <property type="match status" value="1"/>
</dbReference>
<dbReference type="Proteomes" id="UP001371305">
    <property type="component" value="Unassembled WGS sequence"/>
</dbReference>
<reference evidence="2 3" key="1">
    <citation type="submission" date="2024-04" db="EMBL/GenBank/DDBJ databases">
        <title>Luteolibacter sp. isolated from soil.</title>
        <authorList>
            <person name="An J."/>
        </authorList>
    </citation>
    <scope>NUCLEOTIDE SEQUENCE [LARGE SCALE GENOMIC DNA]</scope>
    <source>
        <strain evidence="2 3">Y139</strain>
    </source>
</reference>
<dbReference type="InterPro" id="IPR010131">
    <property type="entry name" value="MdtP/NodT-like"/>
</dbReference>
<name>A0ABU9B1Z1_9BACT</name>
<gene>
    <name evidence="2" type="ORF">WKV53_26315</name>
</gene>
<sequence length="447" mass="47802">MPALLAFVTLSGCIHYQPLALDPATTAADFSHRRLDDPALRPHLVAAGSAHAKHAWPLESWSLHDLQAAALHYHPEIAVAKAKAASSIAAITTADTAPNPTLSFTPEYGVNPGAGVSPWVLGFSPDITIETAGKRQERTTQARHQANSAVLAIADKSWLVMSAVRSALVDLEASRRRLSLLEEQQRNDDELVAALTARISAGESPHSELALYQTQRGRNAIDLAEARSRIDTGLAKLADAIGMPASALKGASLGWSAFDKLPAPPAESRLRKSALLERSDLLAALEDYAASDSALRLEIAKQYPDLHVNPGYTFDQGQSKWALGIGMNLPVDRNLGPIREATAKRDEAAAVFQRAQIGISGELSQAIASYRSDLTRLKDVQALLTTQEKEAGNTSELSRHGEVTRIPVLEANGAILQAKLAVIDAIAQANQSLGQLQDSARLSFDSP</sequence>
<dbReference type="PANTHER" id="PTHR30203">
    <property type="entry name" value="OUTER MEMBRANE CATION EFFLUX PROTEIN"/>
    <property type="match status" value="1"/>
</dbReference>
<proteinExistence type="inferred from homology"/>
<keyword evidence="3" id="KW-1185">Reference proteome</keyword>
<evidence type="ECO:0000313" key="3">
    <source>
        <dbReference type="Proteomes" id="UP001371305"/>
    </source>
</evidence>
<protein>
    <submittedName>
        <fullName evidence="2">TolC family protein</fullName>
    </submittedName>
</protein>